<feature type="domain" description="Topo IIA-type catalytic" evidence="8">
    <location>
        <begin position="33"/>
        <end position="498"/>
    </location>
</feature>
<dbReference type="PANTHER" id="PTHR43493:SF5">
    <property type="entry name" value="DNA GYRASE SUBUNIT A, CHLOROPLASTIC_MITOCHONDRIAL"/>
    <property type="match status" value="1"/>
</dbReference>
<dbReference type="GO" id="GO:0003918">
    <property type="term" value="F:DNA topoisomerase type II (double strand cut, ATP-hydrolyzing) activity"/>
    <property type="evidence" value="ECO:0007669"/>
    <property type="project" value="UniProtKB-EC"/>
</dbReference>
<dbReference type="CDD" id="cd00187">
    <property type="entry name" value="TOP4c"/>
    <property type="match status" value="1"/>
</dbReference>
<comment type="catalytic activity">
    <reaction evidence="1 7">
        <text>ATP-dependent breakage, passage and rejoining of double-stranded DNA.</text>
        <dbReference type="EC" id="5.6.2.2"/>
    </reaction>
</comment>
<evidence type="ECO:0000313" key="10">
    <source>
        <dbReference type="Proteomes" id="UP000000781"/>
    </source>
</evidence>
<name>A8Z6B7_KARMG</name>
<dbReference type="HOGENOM" id="CLU_002977_6_1_10"/>
<dbReference type="PANTHER" id="PTHR43493">
    <property type="entry name" value="DNA GYRASE/TOPOISOMERASE SUBUNIT A"/>
    <property type="match status" value="1"/>
</dbReference>
<dbReference type="GO" id="GO:0003677">
    <property type="term" value="F:DNA binding"/>
    <property type="evidence" value="ECO:0007669"/>
    <property type="project" value="UniProtKB-UniRule"/>
</dbReference>
<dbReference type="InterPro" id="IPR035516">
    <property type="entry name" value="Gyrase/topoIV_suA_C"/>
</dbReference>
<dbReference type="Pfam" id="PF00521">
    <property type="entry name" value="DNA_topoisoIV"/>
    <property type="match status" value="1"/>
</dbReference>
<keyword evidence="4 7" id="KW-0799">Topoisomerase</keyword>
<dbReference type="GO" id="GO:0006265">
    <property type="term" value="P:DNA topological change"/>
    <property type="evidence" value="ECO:0007669"/>
    <property type="project" value="UniProtKB-UniRule"/>
</dbReference>
<evidence type="ECO:0000256" key="2">
    <source>
        <dbReference type="ARBA" id="ARBA00008263"/>
    </source>
</evidence>
<dbReference type="Proteomes" id="UP000000781">
    <property type="component" value="Chromosome"/>
</dbReference>
<dbReference type="FunFam" id="1.10.268.10:FF:000001">
    <property type="entry name" value="DNA gyrase subunit A"/>
    <property type="match status" value="1"/>
</dbReference>
<dbReference type="SUPFAM" id="SSF56719">
    <property type="entry name" value="Type II DNA topoisomerase"/>
    <property type="match status" value="1"/>
</dbReference>
<keyword evidence="6 7" id="KW-0413">Isomerase</keyword>
<protein>
    <recommendedName>
        <fullName evidence="3">DNA topoisomerase (ATP-hydrolyzing)</fullName>
        <ecNumber evidence="3">5.6.2.2</ecNumber>
    </recommendedName>
</protein>
<dbReference type="AlphaFoldDB" id="A8Z6B7"/>
<dbReference type="STRING" id="444179.SMGWSS_008"/>
<evidence type="ECO:0000256" key="3">
    <source>
        <dbReference type="ARBA" id="ARBA00012895"/>
    </source>
</evidence>
<dbReference type="NCBIfam" id="NF004044">
    <property type="entry name" value="PRK05561.1"/>
    <property type="match status" value="1"/>
</dbReference>
<dbReference type="Gene3D" id="3.90.199.10">
    <property type="entry name" value="Topoisomerase II, domain 5"/>
    <property type="match status" value="1"/>
</dbReference>
<dbReference type="NCBIfam" id="TIGR01063">
    <property type="entry name" value="gyrA"/>
    <property type="match status" value="1"/>
</dbReference>
<dbReference type="SUPFAM" id="SSF101904">
    <property type="entry name" value="GyrA/ParC C-terminal domain-like"/>
    <property type="match status" value="1"/>
</dbReference>
<evidence type="ECO:0000256" key="1">
    <source>
        <dbReference type="ARBA" id="ARBA00000185"/>
    </source>
</evidence>
<dbReference type="GO" id="GO:0005737">
    <property type="term" value="C:cytoplasm"/>
    <property type="evidence" value="ECO:0007669"/>
    <property type="project" value="TreeGrafter"/>
</dbReference>
<dbReference type="KEGG" id="smg:SMGWSS_008"/>
<gene>
    <name evidence="9" type="primary">gyrA</name>
    <name evidence="9" type="ordered locus">SMGWSS_008</name>
</gene>
<evidence type="ECO:0000313" key="9">
    <source>
        <dbReference type="EMBL" id="ABS30440.1"/>
    </source>
</evidence>
<dbReference type="FunFam" id="3.30.1360.40:FF:000002">
    <property type="entry name" value="DNA gyrase subunit A"/>
    <property type="match status" value="1"/>
</dbReference>
<evidence type="ECO:0000256" key="6">
    <source>
        <dbReference type="ARBA" id="ARBA00023235"/>
    </source>
</evidence>
<comment type="similarity">
    <text evidence="2">Belongs to the type II topoisomerase GyrA/ParC subunit family.</text>
</comment>
<evidence type="ECO:0000256" key="4">
    <source>
        <dbReference type="ARBA" id="ARBA00023029"/>
    </source>
</evidence>
<evidence type="ECO:0000259" key="8">
    <source>
        <dbReference type="PROSITE" id="PS52040"/>
    </source>
</evidence>
<dbReference type="Gene3D" id="3.30.1360.40">
    <property type="match status" value="1"/>
</dbReference>
<dbReference type="FunFam" id="3.90.199.10:FF:000001">
    <property type="entry name" value="DNA gyrase subunit A"/>
    <property type="match status" value="1"/>
</dbReference>
<reference evidence="9 10" key="1">
    <citation type="journal article" date="2007" name="Proc. Natl. Acad. Sci. U.S.A.">
        <title>Parallel genomic evolution and metabolic interdependence in an ancient symbiosis.</title>
        <authorList>
            <person name="McCutcheon J.P."/>
            <person name="Moran N.A."/>
        </authorList>
    </citation>
    <scope>NUCLEOTIDE SEQUENCE [LARGE SCALE GENOMIC DNA]</scope>
    <source>
        <strain evidence="9 10">GWSS</strain>
    </source>
</reference>
<dbReference type="Gene3D" id="1.10.268.10">
    <property type="entry name" value="Topoisomerase, domain 3"/>
    <property type="match status" value="1"/>
</dbReference>
<dbReference type="InterPro" id="IPR002205">
    <property type="entry name" value="Topo_IIA_dom_A"/>
</dbReference>
<organism evidence="9 10">
    <name type="scientific">Karelsulcia muelleri (strain GWSS)</name>
    <name type="common">Sulcia muelleri</name>
    <dbReference type="NCBI Taxonomy" id="444179"/>
    <lineage>
        <taxon>Bacteria</taxon>
        <taxon>Pseudomonadati</taxon>
        <taxon>Bacteroidota</taxon>
        <taxon>Flavobacteriia</taxon>
        <taxon>Flavobacteriales</taxon>
        <taxon>Candidatus Karelsulcia</taxon>
    </lineage>
</organism>
<dbReference type="Pfam" id="PF03989">
    <property type="entry name" value="DNA_gyraseA_C"/>
    <property type="match status" value="6"/>
</dbReference>
<accession>A8Z6B7</accession>
<dbReference type="InterPro" id="IPR050220">
    <property type="entry name" value="Type_II_DNA_Topoisomerases"/>
</dbReference>
<keyword evidence="5 7" id="KW-0238">DNA-binding</keyword>
<dbReference type="InterPro" id="IPR013760">
    <property type="entry name" value="Topo_IIA-like_dom_sf"/>
</dbReference>
<dbReference type="PROSITE" id="PS52040">
    <property type="entry name" value="TOPO_IIA"/>
    <property type="match status" value="1"/>
</dbReference>
<dbReference type="NCBIfam" id="NF004043">
    <property type="entry name" value="PRK05560.1"/>
    <property type="match status" value="1"/>
</dbReference>
<sequence>MIENEKMISINIENEMKSSYIDYSMSVIVSRALPDVRDGLKPVHRRVLYGMYEQGALNHKHYKKSARIVGIVLGKYHPHGDSSVYDAIVRMAQSWSLRYILIDGQGNFGSIDNDPPAAMRYTEIKLKKISEDMLMDLEKETVDMKLNFDDSCKEPIVLPTCIPNLLINGSSGIAVGMATNMPPHNIVESIEAICSYIDNKNITIEELMKYIKAPDFPTGGIIYGYEGVKEAFLTGRGKILLRSKVHFEKIKFRTCIIIDEIPYQIKKAEFINKTLELVKEGRLEGLYSIRDESDRNGMRIVFFLKKNVNKQLLLNNLFKETYLETSFSVNNIALVNGKPTKLNLKYLIKHFVNHRHNVIIRRTKYDLNKAKYRAHIIEGFFLVLEHLESVIELIKSSKDRENAKIKLLNKYKLSEIQVQSILELKLNSLTKLESEKIKEEFIKLNKKISSYKRILNDKFLQKKIIKKELKIIKEKYGDSRRTEIDYLGLETSLEPNKQVVLTTSYDGYMKRTDLNEYKIKNIGVGGIVNMGAYKLKKDFIKHILVANTHQYMLFFTEKGKCFWLRVFEIPEVYKTSKGRAIQNLIKIDKKDKICSSILIKDFFNKYYINNHYVIMITKSGIIKKTTLEQYSKPNKNGINAIKIKKGDALIDAKLTNGKSEILIAVKSGKAIRFSESTVRPMTRITLGVKSITLSKLLSKDKVIGMICINDPKKEYILVISENGFVKISNLSHYRKTDQGIKTINITSKTGCLVAIKNVVNKDDIIIINQSGLTIRIPVTEIIVRVRATKGNKGKGIKLINLKSKIASVAKVDYDSILNFK</sequence>
<dbReference type="EC" id="5.6.2.2" evidence="3"/>
<dbReference type="InterPro" id="IPR013757">
    <property type="entry name" value="Topo_IIA_A_a_sf"/>
</dbReference>
<dbReference type="InterPro" id="IPR013758">
    <property type="entry name" value="Topo_IIA_A/C_ab"/>
</dbReference>
<dbReference type="GO" id="GO:0009330">
    <property type="term" value="C:DNA topoisomerase type II (double strand cut, ATP-hydrolyzing) complex"/>
    <property type="evidence" value="ECO:0007669"/>
    <property type="project" value="TreeGrafter"/>
</dbReference>
<proteinExistence type="inferred from homology"/>
<dbReference type="SMART" id="SM00434">
    <property type="entry name" value="TOP4c"/>
    <property type="match status" value="1"/>
</dbReference>
<feature type="active site" description="O-(5'-phospho-DNA)-tyrosine intermediate" evidence="7">
    <location>
        <position position="121"/>
    </location>
</feature>
<dbReference type="EMBL" id="CP000770">
    <property type="protein sequence ID" value="ABS30440.1"/>
    <property type="molecule type" value="Genomic_DNA"/>
</dbReference>
<evidence type="ECO:0000256" key="5">
    <source>
        <dbReference type="ARBA" id="ARBA00023125"/>
    </source>
</evidence>
<evidence type="ECO:0000256" key="7">
    <source>
        <dbReference type="PROSITE-ProRule" id="PRU01384"/>
    </source>
</evidence>
<dbReference type="Gene3D" id="2.120.10.90">
    <property type="entry name" value="DNA gyrase/topoisomerase IV, subunit A, C-terminal"/>
    <property type="match status" value="1"/>
</dbReference>
<dbReference type="GO" id="GO:0005524">
    <property type="term" value="F:ATP binding"/>
    <property type="evidence" value="ECO:0007669"/>
    <property type="project" value="InterPro"/>
</dbReference>
<dbReference type="InterPro" id="IPR006691">
    <property type="entry name" value="GyrA/parC_rep"/>
</dbReference>